<dbReference type="Gene3D" id="3.40.50.10490">
    <property type="entry name" value="Glucose-6-phosphate isomerase like protein, domain 1"/>
    <property type="match status" value="2"/>
</dbReference>
<evidence type="ECO:0000313" key="4">
    <source>
        <dbReference type="Proteomes" id="UP001082703"/>
    </source>
</evidence>
<name>A0ABT4BTZ0_9FIRM</name>
<sequence>MDSACKLVYHGKRVEKKIKLIIINEKNESLKNIHIKPLKQTIHLSAMDYGRGNLMAEKMLQYLEEQPAVWNRILENRSQLFQPLEKKFFERKIKRVVLVGSGSSYNASLLAAQFYQEMLGLEAQAEVPARIGTLPPLLDPETTLIFAVSQSGLSISTIQAIHLFRKLGFTVAGFTADESSPVAGACDVHQLIDCGDEFIGPKTKGMTASVLTLYLAGMRLCSVTGRLNCEKEATVCSKFLRSFAAAPQNIARCKEFCKANLRNLSEQPFYTIISDGTGYAAACEGALKILETLCVPAYSYEFEEYLHGINNLIAPGICNLFVPVNPANFQWMWKLDDYCRANGCSDFVITSAPDSGFTNALELEGSGCACTQPFETLLLFQIFSVLGSEYKGMNCDKSKFPNFCSLMETKAVRRPVH</sequence>
<dbReference type="Proteomes" id="UP001082703">
    <property type="component" value="Unassembled WGS sequence"/>
</dbReference>
<dbReference type="InterPro" id="IPR001347">
    <property type="entry name" value="SIS_dom"/>
</dbReference>
<feature type="domain" description="SIS" evidence="2">
    <location>
        <begin position="84"/>
        <end position="226"/>
    </location>
</feature>
<gene>
    <name evidence="3" type="ORF">OUY18_05990</name>
</gene>
<dbReference type="EMBL" id="JAPOHA010000005">
    <property type="protein sequence ID" value="MCY1713800.1"/>
    <property type="molecule type" value="Genomic_DNA"/>
</dbReference>
<reference evidence="3 4" key="1">
    <citation type="submission" date="2022-11" db="EMBL/GenBank/DDBJ databases">
        <authorList>
            <person name="Caiyu Z."/>
        </authorList>
    </citation>
    <scope>NUCLEOTIDE SEQUENCE [LARGE SCALE GENOMIC DNA]</scope>
    <source>
        <strain evidence="3 4">YR-4</strain>
    </source>
</reference>
<dbReference type="InterPro" id="IPR046348">
    <property type="entry name" value="SIS_dom_sf"/>
</dbReference>
<dbReference type="CDD" id="cd05008">
    <property type="entry name" value="SIS_GlmS_GlmD_1"/>
    <property type="match status" value="1"/>
</dbReference>
<keyword evidence="1" id="KW-0677">Repeat</keyword>
<organism evidence="3 4">
    <name type="scientific">Caproiciproducens galactitolivorans</name>
    <dbReference type="NCBI Taxonomy" id="642589"/>
    <lineage>
        <taxon>Bacteria</taxon>
        <taxon>Bacillati</taxon>
        <taxon>Bacillota</taxon>
        <taxon>Clostridia</taxon>
        <taxon>Eubacteriales</taxon>
        <taxon>Acutalibacteraceae</taxon>
        <taxon>Caproiciproducens</taxon>
    </lineage>
</organism>
<proteinExistence type="predicted"/>
<protein>
    <submittedName>
        <fullName evidence="3">SIS domain-containing protein</fullName>
    </submittedName>
</protein>
<dbReference type="PANTHER" id="PTHR10937:SF17">
    <property type="entry name" value="GLUCOSAMINE-FRUCTOSE-6-PHOSPHATE AMINOTRANSFERASE"/>
    <property type="match status" value="1"/>
</dbReference>
<comment type="caution">
    <text evidence="3">The sequence shown here is derived from an EMBL/GenBank/DDBJ whole genome shotgun (WGS) entry which is preliminary data.</text>
</comment>
<accession>A0ABT4BTZ0</accession>
<dbReference type="Pfam" id="PF01380">
    <property type="entry name" value="SIS"/>
    <property type="match status" value="1"/>
</dbReference>
<dbReference type="InterPro" id="IPR035466">
    <property type="entry name" value="GlmS/AgaS_SIS"/>
</dbReference>
<keyword evidence="4" id="KW-1185">Reference proteome</keyword>
<dbReference type="PANTHER" id="PTHR10937">
    <property type="entry name" value="GLUCOSAMINE--FRUCTOSE-6-PHOSPHATE AMINOTRANSFERASE, ISOMERIZING"/>
    <property type="match status" value="1"/>
</dbReference>
<dbReference type="SUPFAM" id="SSF53697">
    <property type="entry name" value="SIS domain"/>
    <property type="match status" value="1"/>
</dbReference>
<evidence type="ECO:0000313" key="3">
    <source>
        <dbReference type="EMBL" id="MCY1713800.1"/>
    </source>
</evidence>
<evidence type="ECO:0000259" key="2">
    <source>
        <dbReference type="PROSITE" id="PS51464"/>
    </source>
</evidence>
<dbReference type="PROSITE" id="PS51464">
    <property type="entry name" value="SIS"/>
    <property type="match status" value="1"/>
</dbReference>
<evidence type="ECO:0000256" key="1">
    <source>
        <dbReference type="ARBA" id="ARBA00022737"/>
    </source>
</evidence>
<dbReference type="RefSeq" id="WP_268057840.1">
    <property type="nucleotide sequence ID" value="NZ_JAPOHA010000005.1"/>
</dbReference>